<reference evidence="2" key="1">
    <citation type="submission" date="2019-11" db="EMBL/GenBank/DDBJ databases">
        <authorList>
            <person name="Feng L."/>
        </authorList>
    </citation>
    <scope>NUCLEOTIDE SEQUENCE</scope>
    <source>
        <strain evidence="2">IbartlettiiLFYP30</strain>
    </source>
</reference>
<dbReference type="RefSeq" id="WP_024038376.1">
    <property type="nucleotide sequence ID" value="NZ_CACRUE010000036.1"/>
</dbReference>
<dbReference type="PANTHER" id="PTHR40078:SF1">
    <property type="entry name" value="INTEGRAL MEMBRANE PROTEIN"/>
    <property type="match status" value="1"/>
</dbReference>
<protein>
    <recommendedName>
        <fullName evidence="3">BCR, YitT family</fullName>
    </recommendedName>
</protein>
<sequence length="217" mass="23213">MQKIIKVVCRLLLGFMFCAFSTVLALKSNLGLSPWDVFHQGISNKTGLTIGQVSILVGIIVVGITVLLKLEIGLGTIANMIIIGFFTDIIINTGIIQTSTNLFTGVLMLIGSLFCMAIGSYLYIGCELGCGPRDGLMVALVKITGKSVVLIRSCIEISVLVIGWLLGGTVGLGTLITVFGVGSCVQLVFKIFKFDVGKVNHKNIKDGFLFFNKCVNS</sequence>
<dbReference type="AlphaFoldDB" id="A0A6N3EP91"/>
<evidence type="ECO:0000256" key="1">
    <source>
        <dbReference type="SAM" id="Phobius"/>
    </source>
</evidence>
<feature type="transmembrane region" description="Helical" evidence="1">
    <location>
        <begin position="102"/>
        <end position="126"/>
    </location>
</feature>
<keyword evidence="1" id="KW-0812">Transmembrane</keyword>
<feature type="transmembrane region" description="Helical" evidence="1">
    <location>
        <begin position="49"/>
        <end position="70"/>
    </location>
</feature>
<gene>
    <name evidence="2" type="ORF">IBLFYP30_02597</name>
</gene>
<feature type="transmembrane region" description="Helical" evidence="1">
    <location>
        <begin position="77"/>
        <end position="96"/>
    </location>
</feature>
<dbReference type="Pfam" id="PF19700">
    <property type="entry name" value="DUF6198"/>
    <property type="match status" value="1"/>
</dbReference>
<evidence type="ECO:0000313" key="2">
    <source>
        <dbReference type="EMBL" id="VYU41614.1"/>
    </source>
</evidence>
<evidence type="ECO:0008006" key="3">
    <source>
        <dbReference type="Google" id="ProtNLM"/>
    </source>
</evidence>
<name>A0A6N3EP91_9FIRM</name>
<dbReference type="PANTHER" id="PTHR40078">
    <property type="entry name" value="INTEGRAL MEMBRANE PROTEIN-RELATED"/>
    <property type="match status" value="1"/>
</dbReference>
<dbReference type="InterPro" id="IPR038750">
    <property type="entry name" value="YczE/YyaS-like"/>
</dbReference>
<proteinExistence type="predicted"/>
<accession>A0A6N3EP91</accession>
<dbReference type="EMBL" id="CACRUE010000036">
    <property type="protein sequence ID" value="VYU41614.1"/>
    <property type="molecule type" value="Genomic_DNA"/>
</dbReference>
<keyword evidence="1" id="KW-1133">Transmembrane helix</keyword>
<organism evidence="2">
    <name type="scientific">Intestinibacter bartlettii</name>
    <dbReference type="NCBI Taxonomy" id="261299"/>
    <lineage>
        <taxon>Bacteria</taxon>
        <taxon>Bacillati</taxon>
        <taxon>Bacillota</taxon>
        <taxon>Clostridia</taxon>
        <taxon>Peptostreptococcales</taxon>
        <taxon>Peptostreptococcaceae</taxon>
        <taxon>Intestinibacter</taxon>
    </lineage>
</organism>
<keyword evidence="1" id="KW-0472">Membrane</keyword>